<dbReference type="OrthoDB" id="786358at2759"/>
<reference evidence="2 3" key="1">
    <citation type="submission" date="2019-12" db="EMBL/GenBank/DDBJ databases">
        <authorList>
            <person name="Alioto T."/>
            <person name="Alioto T."/>
            <person name="Gomez Garrido J."/>
        </authorList>
    </citation>
    <scope>NUCLEOTIDE SEQUENCE [LARGE SCALE GENOMIC DNA]</scope>
</reference>
<evidence type="ECO:0000313" key="2">
    <source>
        <dbReference type="EMBL" id="CAA2966679.1"/>
    </source>
</evidence>
<dbReference type="Gene3D" id="2.60.40.150">
    <property type="entry name" value="C2 domain"/>
    <property type="match status" value="1"/>
</dbReference>
<evidence type="ECO:0000313" key="3">
    <source>
        <dbReference type="Proteomes" id="UP000594638"/>
    </source>
</evidence>
<dbReference type="SMART" id="SM00239">
    <property type="entry name" value="C2"/>
    <property type="match status" value="1"/>
</dbReference>
<dbReference type="AlphaFoldDB" id="A0A8S0QI75"/>
<feature type="domain" description="C2" evidence="1">
    <location>
        <begin position="5"/>
        <end position="145"/>
    </location>
</feature>
<comment type="caution">
    <text evidence="2">The sequence shown here is derived from an EMBL/GenBank/DDBJ whole genome shotgun (WGS) entry which is preliminary data.</text>
</comment>
<organism evidence="2 3">
    <name type="scientific">Olea europaea subsp. europaea</name>
    <dbReference type="NCBI Taxonomy" id="158383"/>
    <lineage>
        <taxon>Eukaryota</taxon>
        <taxon>Viridiplantae</taxon>
        <taxon>Streptophyta</taxon>
        <taxon>Embryophyta</taxon>
        <taxon>Tracheophyta</taxon>
        <taxon>Spermatophyta</taxon>
        <taxon>Magnoliopsida</taxon>
        <taxon>eudicotyledons</taxon>
        <taxon>Gunneridae</taxon>
        <taxon>Pentapetalae</taxon>
        <taxon>asterids</taxon>
        <taxon>lamiids</taxon>
        <taxon>Lamiales</taxon>
        <taxon>Oleaceae</taxon>
        <taxon>Oleeae</taxon>
        <taxon>Olea</taxon>
    </lineage>
</organism>
<dbReference type="PANTHER" id="PTHR32246">
    <property type="entry name" value="INGRESSION PROTEIN FIC1"/>
    <property type="match status" value="1"/>
</dbReference>
<dbReference type="PANTHER" id="PTHR32246:SF66">
    <property type="entry name" value="C2 DOMAIN-CONTAINING PROTEIN"/>
    <property type="match status" value="1"/>
</dbReference>
<proteinExistence type="predicted"/>
<dbReference type="InterPro" id="IPR000008">
    <property type="entry name" value="C2_dom"/>
</dbReference>
<accession>A0A8S0QI75</accession>
<sequence>MGLRSQIHIILSFHCLKMQNDNQPSILEITVVSAQDLSTASSSAIFQGRLRPFVTLNVTVPFSPTTTSNEHIQGYKTKVDYIGGKNPTWGDKFRLPFDVTFFYQIHFGICLKLYTKHLLWGHTQLGWCRIPAADMVDCLFLARSIRFLSYRLRARDGSRGHGIVNVAVKWEGSTPQVHPSRLLILDEPHSPENGASDRMVIGIPVRTSPD</sequence>
<dbReference type="SUPFAM" id="SSF49562">
    <property type="entry name" value="C2 domain (Calcium/lipid-binding domain, CaLB)"/>
    <property type="match status" value="1"/>
</dbReference>
<dbReference type="Gramene" id="OE9A084546T1">
    <property type="protein sequence ID" value="OE9A084546C1"/>
    <property type="gene ID" value="OE9A084546"/>
</dbReference>
<dbReference type="PROSITE" id="PS50004">
    <property type="entry name" value="C2"/>
    <property type="match status" value="1"/>
</dbReference>
<dbReference type="Pfam" id="PF00168">
    <property type="entry name" value="C2"/>
    <property type="match status" value="1"/>
</dbReference>
<evidence type="ECO:0000259" key="1">
    <source>
        <dbReference type="PROSITE" id="PS50004"/>
    </source>
</evidence>
<name>A0A8S0QI75_OLEEU</name>
<protein>
    <submittedName>
        <fullName evidence="2">BON1-associated 2-like</fullName>
    </submittedName>
</protein>
<keyword evidence="3" id="KW-1185">Reference proteome</keyword>
<gene>
    <name evidence="2" type="ORF">OLEA9_A084546</name>
</gene>
<dbReference type="Proteomes" id="UP000594638">
    <property type="component" value="Unassembled WGS sequence"/>
</dbReference>
<dbReference type="InterPro" id="IPR035892">
    <property type="entry name" value="C2_domain_sf"/>
</dbReference>
<dbReference type="EMBL" id="CACTIH010001865">
    <property type="protein sequence ID" value="CAA2966679.1"/>
    <property type="molecule type" value="Genomic_DNA"/>
</dbReference>